<feature type="domain" description="STAS" evidence="1">
    <location>
        <begin position="1"/>
        <end position="92"/>
    </location>
</feature>
<keyword evidence="3" id="KW-1185">Reference proteome</keyword>
<protein>
    <submittedName>
        <fullName evidence="2">STAS domain-containing protein</fullName>
    </submittedName>
</protein>
<dbReference type="PANTHER" id="PTHR35849">
    <property type="entry name" value="BLR2341 PROTEIN"/>
    <property type="match status" value="1"/>
</dbReference>
<dbReference type="InterPro" id="IPR002645">
    <property type="entry name" value="STAS_dom"/>
</dbReference>
<dbReference type="Gene3D" id="3.30.750.24">
    <property type="entry name" value="STAS domain"/>
    <property type="match status" value="1"/>
</dbReference>
<dbReference type="AlphaFoldDB" id="A0A545UB75"/>
<dbReference type="PANTHER" id="PTHR35849:SF2">
    <property type="entry name" value="BLR2341 PROTEIN"/>
    <property type="match status" value="1"/>
</dbReference>
<proteinExistence type="predicted"/>
<sequence>MAKKTSVSLGAALDIMNASSLKTRLETALAKDLPVVLVSDKIERADSAGLQLIYAFIKKVEQRGHTVSWQKPSDTLKQSSEILGLSKQLYLV</sequence>
<evidence type="ECO:0000313" key="3">
    <source>
        <dbReference type="Proteomes" id="UP000315439"/>
    </source>
</evidence>
<dbReference type="EMBL" id="VIKS01000010">
    <property type="protein sequence ID" value="TQV86719.1"/>
    <property type="molecule type" value="Genomic_DNA"/>
</dbReference>
<dbReference type="Proteomes" id="UP000315439">
    <property type="component" value="Unassembled WGS sequence"/>
</dbReference>
<reference evidence="2 3" key="1">
    <citation type="submission" date="2019-07" db="EMBL/GenBank/DDBJ databases">
        <title>Draft genome for Aliikangiella sp. M105.</title>
        <authorList>
            <person name="Wang G."/>
        </authorList>
    </citation>
    <scope>NUCLEOTIDE SEQUENCE [LARGE SCALE GENOMIC DNA]</scope>
    <source>
        <strain evidence="2 3">M105</strain>
    </source>
</reference>
<dbReference type="PROSITE" id="PS50801">
    <property type="entry name" value="STAS"/>
    <property type="match status" value="1"/>
</dbReference>
<comment type="caution">
    <text evidence="2">The sequence shown here is derived from an EMBL/GenBank/DDBJ whole genome shotgun (WGS) entry which is preliminary data.</text>
</comment>
<dbReference type="InterPro" id="IPR036513">
    <property type="entry name" value="STAS_dom_sf"/>
</dbReference>
<evidence type="ECO:0000259" key="1">
    <source>
        <dbReference type="PROSITE" id="PS50801"/>
    </source>
</evidence>
<dbReference type="RefSeq" id="WP_142932644.1">
    <property type="nucleotide sequence ID" value="NZ_ML660166.1"/>
</dbReference>
<organism evidence="2 3">
    <name type="scientific">Aliikangiella coralliicola</name>
    <dbReference type="NCBI Taxonomy" id="2592383"/>
    <lineage>
        <taxon>Bacteria</taxon>
        <taxon>Pseudomonadati</taxon>
        <taxon>Pseudomonadota</taxon>
        <taxon>Gammaproteobacteria</taxon>
        <taxon>Oceanospirillales</taxon>
        <taxon>Pleioneaceae</taxon>
        <taxon>Aliikangiella</taxon>
    </lineage>
</organism>
<dbReference type="InterPro" id="IPR058548">
    <property type="entry name" value="MlaB-like_STAS"/>
</dbReference>
<dbReference type="OrthoDB" id="6198515at2"/>
<dbReference type="InterPro" id="IPR052746">
    <property type="entry name" value="MlaB_ABC_Transporter"/>
</dbReference>
<gene>
    <name evidence="2" type="ORF">FLL46_17665</name>
</gene>
<accession>A0A545UB75</accession>
<dbReference type="Pfam" id="PF13466">
    <property type="entry name" value="STAS_2"/>
    <property type="match status" value="1"/>
</dbReference>
<name>A0A545UB75_9GAMM</name>
<dbReference type="SUPFAM" id="SSF52091">
    <property type="entry name" value="SpoIIaa-like"/>
    <property type="match status" value="1"/>
</dbReference>
<evidence type="ECO:0000313" key="2">
    <source>
        <dbReference type="EMBL" id="TQV86719.1"/>
    </source>
</evidence>